<protein>
    <submittedName>
        <fullName evidence="1">Uncharacterized protein</fullName>
    </submittedName>
</protein>
<evidence type="ECO:0000313" key="1">
    <source>
        <dbReference type="EMBL" id="KAF5459851.1"/>
    </source>
</evidence>
<evidence type="ECO:0000313" key="2">
    <source>
        <dbReference type="Proteomes" id="UP000619265"/>
    </source>
</evidence>
<dbReference type="Gramene" id="Jr09_02930_p2">
    <property type="protein sequence ID" value="cds.Jr09_02930_p2"/>
    <property type="gene ID" value="Jr09_02930"/>
</dbReference>
<dbReference type="Proteomes" id="UP000619265">
    <property type="component" value="Unassembled WGS sequence"/>
</dbReference>
<organism evidence="1 2">
    <name type="scientific">Juglans regia</name>
    <name type="common">English walnut</name>
    <dbReference type="NCBI Taxonomy" id="51240"/>
    <lineage>
        <taxon>Eukaryota</taxon>
        <taxon>Viridiplantae</taxon>
        <taxon>Streptophyta</taxon>
        <taxon>Embryophyta</taxon>
        <taxon>Tracheophyta</taxon>
        <taxon>Spermatophyta</taxon>
        <taxon>Magnoliopsida</taxon>
        <taxon>eudicotyledons</taxon>
        <taxon>Gunneridae</taxon>
        <taxon>Pentapetalae</taxon>
        <taxon>rosids</taxon>
        <taxon>fabids</taxon>
        <taxon>Fagales</taxon>
        <taxon>Juglandaceae</taxon>
        <taxon>Juglans</taxon>
    </lineage>
</organism>
<accession>A0A833X5D6</accession>
<reference evidence="1" key="1">
    <citation type="submission" date="2015-10" db="EMBL/GenBank/DDBJ databases">
        <authorList>
            <person name="Martinez-Garcia P.J."/>
            <person name="Crepeau M.W."/>
            <person name="Puiu D."/>
            <person name="Gonzalez-Ibeas D."/>
            <person name="Whalen J."/>
            <person name="Stevens K."/>
            <person name="Paul R."/>
            <person name="Butterfield T."/>
            <person name="Britton M."/>
            <person name="Reagan R."/>
            <person name="Chakraborty S."/>
            <person name="Walawage S.L."/>
            <person name="Vasquez-Gross H.A."/>
            <person name="Cardeno C."/>
            <person name="Famula R."/>
            <person name="Pratt K."/>
            <person name="Kuruganti S."/>
            <person name="Aradhya M.K."/>
            <person name="Leslie C.A."/>
            <person name="Dandekar A.M."/>
            <person name="Salzberg S.L."/>
            <person name="Wegrzyn J.L."/>
            <person name="Langley C.H."/>
            <person name="Neale D.B."/>
        </authorList>
    </citation>
    <scope>NUCLEOTIDE SEQUENCE</scope>
    <source>
        <tissue evidence="1">Leaves</tissue>
    </source>
</reference>
<comment type="caution">
    <text evidence="1">The sequence shown here is derived from an EMBL/GenBank/DDBJ whole genome shotgun (WGS) entry which is preliminary data.</text>
</comment>
<gene>
    <name evidence="1" type="ORF">F2P56_019764</name>
</gene>
<proteinExistence type="predicted"/>
<dbReference type="EMBL" id="LIHL02000009">
    <property type="protein sequence ID" value="KAF5459851.1"/>
    <property type="molecule type" value="Genomic_DNA"/>
</dbReference>
<reference evidence="1" key="2">
    <citation type="submission" date="2020-03" db="EMBL/GenBank/DDBJ databases">
        <title>Walnut 2.0.</title>
        <authorList>
            <person name="Marrano A."/>
            <person name="Britton M."/>
            <person name="Zimin A.V."/>
            <person name="Zaini P.A."/>
            <person name="Workman R."/>
            <person name="Puiu D."/>
            <person name="Bianco L."/>
            <person name="Allen B.J."/>
            <person name="Troggio M."/>
            <person name="Leslie C.A."/>
            <person name="Timp W."/>
            <person name="Dendekar A."/>
            <person name="Salzberg S.L."/>
            <person name="Neale D.B."/>
        </authorList>
    </citation>
    <scope>NUCLEOTIDE SEQUENCE</scope>
    <source>
        <tissue evidence="1">Leaves</tissue>
    </source>
</reference>
<sequence length="129" mass="15141">QLNFTHVHFRLRFRSLLPEDTPTPHKPPFSHGCYKFRKGTEKVIETQKWLGNEEKKDLLFTPDRVDLAITPDGADSIFGISDSSHLQGMDDEKSGKDEDVIREILRIQSKKYKTQYCRWKMNLQMKMSL</sequence>
<dbReference type="AlphaFoldDB" id="A0A833X5D6"/>
<name>A0A833X5D6_JUGRE</name>
<feature type="non-terminal residue" evidence="1">
    <location>
        <position position="1"/>
    </location>
</feature>